<gene>
    <name evidence="2" type="ORF">LGQ03_02980</name>
</gene>
<dbReference type="EMBL" id="JAJATZ010000001">
    <property type="protein sequence ID" value="MCB5198196.1"/>
    <property type="molecule type" value="Genomic_DNA"/>
</dbReference>
<dbReference type="RefSeq" id="WP_226747169.1">
    <property type="nucleotide sequence ID" value="NZ_JAJATZ010000001.1"/>
</dbReference>
<dbReference type="PROSITE" id="PS51257">
    <property type="entry name" value="PROKAR_LIPOPROTEIN"/>
    <property type="match status" value="1"/>
</dbReference>
<sequence>MPRIVTAATCLGLSALLSACGGGGGVTVDRDFVVGKADQFEALSDRLDTIAPTQFTAMPTSGSASFKGAGGFFVENNVNRTSDDLTIVGDADITANFSRGTVTGDVTNLFGVVGANPKTGRFFDVDGDIQLGRRGSSIGRGAPNNFATTYDGTLRTDSDGTFVLRGTVDGKFGGTIPSAAKTPDTIRAIAGVDEDAGITRNGRAIDAEFLVFGEN</sequence>
<feature type="signal peptide" evidence="1">
    <location>
        <begin position="1"/>
        <end position="19"/>
    </location>
</feature>
<accession>A0ABS8BRM8</accession>
<evidence type="ECO:0000256" key="1">
    <source>
        <dbReference type="SAM" id="SignalP"/>
    </source>
</evidence>
<organism evidence="2 3">
    <name type="scientific">Loktanella gaetbuli</name>
    <dbReference type="NCBI Taxonomy" id="2881335"/>
    <lineage>
        <taxon>Bacteria</taxon>
        <taxon>Pseudomonadati</taxon>
        <taxon>Pseudomonadota</taxon>
        <taxon>Alphaproteobacteria</taxon>
        <taxon>Rhodobacterales</taxon>
        <taxon>Roseobacteraceae</taxon>
        <taxon>Loktanella</taxon>
    </lineage>
</organism>
<feature type="chain" id="PRO_5045994205" description="Transferrin-binding protein B C-lobe/N-lobe beta barrel domain-containing protein" evidence="1">
    <location>
        <begin position="20"/>
        <end position="215"/>
    </location>
</feature>
<name>A0ABS8BRM8_9RHOB</name>
<evidence type="ECO:0000313" key="2">
    <source>
        <dbReference type="EMBL" id="MCB5198196.1"/>
    </source>
</evidence>
<proteinExistence type="predicted"/>
<protein>
    <recommendedName>
        <fullName evidence="4">Transferrin-binding protein B C-lobe/N-lobe beta barrel domain-containing protein</fullName>
    </recommendedName>
</protein>
<dbReference type="Proteomes" id="UP001138961">
    <property type="component" value="Unassembled WGS sequence"/>
</dbReference>
<evidence type="ECO:0008006" key="4">
    <source>
        <dbReference type="Google" id="ProtNLM"/>
    </source>
</evidence>
<dbReference type="Gene3D" id="2.40.160.90">
    <property type="match status" value="1"/>
</dbReference>
<keyword evidence="3" id="KW-1185">Reference proteome</keyword>
<reference evidence="2" key="1">
    <citation type="submission" date="2021-10" db="EMBL/GenBank/DDBJ databases">
        <title>Loktanella gaetbuli sp. nov., isolated from a tidal flat.</title>
        <authorList>
            <person name="Park S."/>
            <person name="Yoon J.-H."/>
        </authorList>
    </citation>
    <scope>NUCLEOTIDE SEQUENCE</scope>
    <source>
        <strain evidence="2">TSTF-M6</strain>
    </source>
</reference>
<keyword evidence="1" id="KW-0732">Signal</keyword>
<evidence type="ECO:0000313" key="3">
    <source>
        <dbReference type="Proteomes" id="UP001138961"/>
    </source>
</evidence>
<comment type="caution">
    <text evidence="2">The sequence shown here is derived from an EMBL/GenBank/DDBJ whole genome shotgun (WGS) entry which is preliminary data.</text>
</comment>